<dbReference type="STRING" id="1157962.A0A250XJM6"/>
<dbReference type="EMBL" id="BEGY01000095">
    <property type="protein sequence ID" value="GAX83277.1"/>
    <property type="molecule type" value="Genomic_DNA"/>
</dbReference>
<keyword evidence="3" id="KW-1185">Reference proteome</keyword>
<evidence type="ECO:0000259" key="1">
    <source>
        <dbReference type="PROSITE" id="PS50011"/>
    </source>
</evidence>
<gene>
    <name evidence="2" type="ORF">CEUSTIGMA_g10703.t1</name>
</gene>
<dbReference type="AlphaFoldDB" id="A0A250XJM6"/>
<sequence length="565" mass="61954">MEASTIFDGLSVVLQGAEEKEVKEVADDDSSDYYEVVESGRCQLDVYEDANCGVDISVESVEAVTKGLPSVLRCVAMLEALLHDVVGGMEKVQRMNKLDSSASSKHLLRQTEHQGGGDQLERQLIASTGVGCRRAVAVRRLRSRKRQVVVQNRQMNTAWKGKIQELKEELQTMRVHAHALEMDKAQLQLRVGALEIDASELVPQMTELQVQLHQQKLQAWTWGVQVFNIALSTPLLDLDLSCTPKCTLVEVARGGCGLVFRMQDENHLREDLVLKVPLEVDHGYLLGREAVTMQYAQGPGVVALLGYLKGNIEAGEPLVRGLVMEMMDMGSLQELIGGLLIPLESTVDIMLQAAVGLQSLHDKGLIHMIADFGFAEYVGTTEGFVLGPTSGTPGYMAPECYITAAKVSMKVDVFAFGLTLFHLLYASEASKEPCIPELERLALQTKGSPPTLSPQHIPKYSHLPSCCQEEVTAIGGIIAACISEEVVLRPSMQEVVEELQQIQQRVARRLNRLKDVSAPYVDMLAAGISPELPELLACFYSANLTGLDPPLDSCRKNYLPTSLSM</sequence>
<dbReference type="InterPro" id="IPR011009">
    <property type="entry name" value="Kinase-like_dom_sf"/>
</dbReference>
<dbReference type="OrthoDB" id="1560977at2759"/>
<dbReference type="PROSITE" id="PS50011">
    <property type="entry name" value="PROTEIN_KINASE_DOM"/>
    <property type="match status" value="1"/>
</dbReference>
<evidence type="ECO:0000313" key="2">
    <source>
        <dbReference type="EMBL" id="GAX83277.1"/>
    </source>
</evidence>
<dbReference type="InterPro" id="IPR051681">
    <property type="entry name" value="Ser/Thr_Kinases-Pseudokinases"/>
</dbReference>
<comment type="caution">
    <text evidence="2">The sequence shown here is derived from an EMBL/GenBank/DDBJ whole genome shotgun (WGS) entry which is preliminary data.</text>
</comment>
<dbReference type="Gene3D" id="1.10.510.10">
    <property type="entry name" value="Transferase(Phosphotransferase) domain 1"/>
    <property type="match status" value="2"/>
</dbReference>
<proteinExistence type="predicted"/>
<accession>A0A250XJM6</accession>
<dbReference type="PANTHER" id="PTHR44329">
    <property type="entry name" value="SERINE/THREONINE-PROTEIN KINASE TNNI3K-RELATED"/>
    <property type="match status" value="1"/>
</dbReference>
<dbReference type="Proteomes" id="UP000232323">
    <property type="component" value="Unassembled WGS sequence"/>
</dbReference>
<dbReference type="GO" id="GO:0004674">
    <property type="term" value="F:protein serine/threonine kinase activity"/>
    <property type="evidence" value="ECO:0007669"/>
    <property type="project" value="TreeGrafter"/>
</dbReference>
<protein>
    <recommendedName>
        <fullName evidence="1">Protein kinase domain-containing protein</fullName>
    </recommendedName>
</protein>
<feature type="domain" description="Protein kinase" evidence="1">
    <location>
        <begin position="245"/>
        <end position="506"/>
    </location>
</feature>
<organism evidence="2 3">
    <name type="scientific">Chlamydomonas eustigma</name>
    <dbReference type="NCBI Taxonomy" id="1157962"/>
    <lineage>
        <taxon>Eukaryota</taxon>
        <taxon>Viridiplantae</taxon>
        <taxon>Chlorophyta</taxon>
        <taxon>core chlorophytes</taxon>
        <taxon>Chlorophyceae</taxon>
        <taxon>CS clade</taxon>
        <taxon>Chlamydomonadales</taxon>
        <taxon>Chlamydomonadaceae</taxon>
        <taxon>Chlamydomonas</taxon>
    </lineage>
</organism>
<evidence type="ECO:0000313" key="3">
    <source>
        <dbReference type="Proteomes" id="UP000232323"/>
    </source>
</evidence>
<dbReference type="Pfam" id="PF00069">
    <property type="entry name" value="Pkinase"/>
    <property type="match status" value="1"/>
</dbReference>
<dbReference type="GO" id="GO:0005524">
    <property type="term" value="F:ATP binding"/>
    <property type="evidence" value="ECO:0007669"/>
    <property type="project" value="InterPro"/>
</dbReference>
<reference evidence="2 3" key="1">
    <citation type="submission" date="2017-08" db="EMBL/GenBank/DDBJ databases">
        <title>Acidophilic green algal genome provides insights into adaptation to an acidic environment.</title>
        <authorList>
            <person name="Hirooka S."/>
            <person name="Hirose Y."/>
            <person name="Kanesaki Y."/>
            <person name="Higuchi S."/>
            <person name="Fujiwara T."/>
            <person name="Onuma R."/>
            <person name="Era A."/>
            <person name="Ohbayashi R."/>
            <person name="Uzuka A."/>
            <person name="Nozaki H."/>
            <person name="Yoshikawa H."/>
            <person name="Miyagishima S.Y."/>
        </authorList>
    </citation>
    <scope>NUCLEOTIDE SEQUENCE [LARGE SCALE GENOMIC DNA]</scope>
    <source>
        <strain evidence="2 3">NIES-2499</strain>
    </source>
</reference>
<dbReference type="PANTHER" id="PTHR44329:SF260">
    <property type="entry name" value="PROTEIN KINASE DOMAIN-CONTAINING PROTEIN"/>
    <property type="match status" value="1"/>
</dbReference>
<dbReference type="SUPFAM" id="SSF56112">
    <property type="entry name" value="Protein kinase-like (PK-like)"/>
    <property type="match status" value="1"/>
</dbReference>
<name>A0A250XJM6_9CHLO</name>
<dbReference type="InterPro" id="IPR000719">
    <property type="entry name" value="Prot_kinase_dom"/>
</dbReference>